<dbReference type="InterPro" id="IPR029058">
    <property type="entry name" value="AB_hydrolase_fold"/>
</dbReference>
<dbReference type="RefSeq" id="WP_378270557.1">
    <property type="nucleotide sequence ID" value="NZ_JBHUKR010000023.1"/>
</dbReference>
<name>A0ABW5G3W5_9PSEU</name>
<feature type="domain" description="Thioesterase" evidence="2">
    <location>
        <begin position="17"/>
        <end position="228"/>
    </location>
</feature>
<reference evidence="4" key="1">
    <citation type="journal article" date="2019" name="Int. J. Syst. Evol. Microbiol.">
        <title>The Global Catalogue of Microorganisms (GCM) 10K type strain sequencing project: providing services to taxonomists for standard genome sequencing and annotation.</title>
        <authorList>
            <consortium name="The Broad Institute Genomics Platform"/>
            <consortium name="The Broad Institute Genome Sequencing Center for Infectious Disease"/>
            <person name="Wu L."/>
            <person name="Ma J."/>
        </authorList>
    </citation>
    <scope>NUCLEOTIDE SEQUENCE [LARGE SCALE GENOMIC DNA]</scope>
    <source>
        <strain evidence="4">CGMCC 4.7645</strain>
    </source>
</reference>
<dbReference type="SUPFAM" id="SSF53474">
    <property type="entry name" value="alpha/beta-Hydrolases"/>
    <property type="match status" value="1"/>
</dbReference>
<keyword evidence="4" id="KW-1185">Reference proteome</keyword>
<accession>A0ABW5G3W5</accession>
<dbReference type="Gene3D" id="3.40.50.1820">
    <property type="entry name" value="alpha/beta hydrolase"/>
    <property type="match status" value="1"/>
</dbReference>
<comment type="caution">
    <text evidence="3">The sequence shown here is derived from an EMBL/GenBank/DDBJ whole genome shotgun (WGS) entry which is preliminary data.</text>
</comment>
<dbReference type="PANTHER" id="PTHR11487:SF0">
    <property type="entry name" value="S-ACYL FATTY ACID SYNTHASE THIOESTERASE, MEDIUM CHAIN"/>
    <property type="match status" value="1"/>
</dbReference>
<evidence type="ECO:0000256" key="1">
    <source>
        <dbReference type="ARBA" id="ARBA00007169"/>
    </source>
</evidence>
<dbReference type="PANTHER" id="PTHR11487">
    <property type="entry name" value="THIOESTERASE"/>
    <property type="match status" value="1"/>
</dbReference>
<evidence type="ECO:0000313" key="4">
    <source>
        <dbReference type="Proteomes" id="UP001597417"/>
    </source>
</evidence>
<organism evidence="3 4">
    <name type="scientific">Amycolatopsis pigmentata</name>
    <dbReference type="NCBI Taxonomy" id="450801"/>
    <lineage>
        <taxon>Bacteria</taxon>
        <taxon>Bacillati</taxon>
        <taxon>Actinomycetota</taxon>
        <taxon>Actinomycetes</taxon>
        <taxon>Pseudonocardiales</taxon>
        <taxon>Pseudonocardiaceae</taxon>
        <taxon>Amycolatopsis</taxon>
    </lineage>
</organism>
<dbReference type="Proteomes" id="UP001597417">
    <property type="component" value="Unassembled WGS sequence"/>
</dbReference>
<dbReference type="InterPro" id="IPR012223">
    <property type="entry name" value="TEII"/>
</dbReference>
<comment type="similarity">
    <text evidence="1">Belongs to the thioesterase family.</text>
</comment>
<dbReference type="Pfam" id="PF00975">
    <property type="entry name" value="Thioesterase"/>
    <property type="match status" value="1"/>
</dbReference>
<protein>
    <submittedName>
        <fullName evidence="3">Thioesterase II family protein</fullName>
    </submittedName>
</protein>
<evidence type="ECO:0000313" key="3">
    <source>
        <dbReference type="EMBL" id="MFD2421786.1"/>
    </source>
</evidence>
<sequence length="253" mass="27663">MPEPEWFVSRGDNRHARVFCFPYAGGDPRTYLSWQPGLDADADIVAVCPPGKAHRAHEPLPPFDALAEKAAAAIAESARTDPRPIHLFGHSFGGLLAFEVARRLRDLPNLRHLVVSGISAPSLLPSRRVRDIAKLEGREFAEALAFFGQFPPEVVADEDVLALLLPGLKADFELAVGYRYRPAPPLEIGVSVLVGREDPHVGEAEVEPWHRECAAPPAHHRADGGHFYFDPDPAPVVDLLRSVAGADRHVEVI</sequence>
<dbReference type="EMBL" id="JBHUKR010000023">
    <property type="protein sequence ID" value="MFD2421786.1"/>
    <property type="molecule type" value="Genomic_DNA"/>
</dbReference>
<dbReference type="InterPro" id="IPR001031">
    <property type="entry name" value="Thioesterase"/>
</dbReference>
<proteinExistence type="inferred from homology"/>
<evidence type="ECO:0000259" key="2">
    <source>
        <dbReference type="Pfam" id="PF00975"/>
    </source>
</evidence>
<gene>
    <name evidence="3" type="ORF">ACFSXZ_36190</name>
</gene>